<accession>A0A2W1GEZ5</accession>
<protein>
    <submittedName>
        <fullName evidence="5">ProP, Permease major facilitator superfamily</fullName>
    </submittedName>
</protein>
<dbReference type="GO" id="GO:0022857">
    <property type="term" value="F:transmembrane transporter activity"/>
    <property type="evidence" value="ECO:0007669"/>
    <property type="project" value="InterPro"/>
</dbReference>
<comment type="caution">
    <text evidence="5">The sequence shown here is derived from an EMBL/GenBank/DDBJ whole genome shotgun (WGS) entry which is preliminary data.</text>
</comment>
<evidence type="ECO:0000256" key="1">
    <source>
        <dbReference type="ARBA" id="ARBA00004141"/>
    </source>
</evidence>
<evidence type="ECO:0000313" key="5">
    <source>
        <dbReference type="EMBL" id="KAF7571529.1"/>
    </source>
</evidence>
<proteinExistence type="predicted"/>
<dbReference type="RefSeq" id="XP_001934559.1">
    <property type="nucleotide sequence ID" value="XM_001934524.1"/>
</dbReference>
<dbReference type="InterPro" id="IPR036259">
    <property type="entry name" value="MFS_trans_sf"/>
</dbReference>
<dbReference type="PANTHER" id="PTHR23501:SF107">
    <property type="entry name" value="TRANSPORTER, PUTATIVE (AFU_ORTHOLOGUE AFUA_7G04730)-RELATED"/>
    <property type="match status" value="1"/>
</dbReference>
<dbReference type="OMA" id="NIVSCTW"/>
<dbReference type="InterPro" id="IPR011701">
    <property type="entry name" value="MFS"/>
</dbReference>
<keyword evidence="2" id="KW-0812">Transmembrane</keyword>
<evidence type="ECO:0000256" key="2">
    <source>
        <dbReference type="ARBA" id="ARBA00022692"/>
    </source>
</evidence>
<dbReference type="KEGG" id="ptrr:6342464"/>
<dbReference type="OrthoDB" id="4078873at2759"/>
<dbReference type="Proteomes" id="UP000245464">
    <property type="component" value="Chromosome 4"/>
</dbReference>
<sequence length="611" mass="67580">MASGYVPQMEKMAGMSISEQRVFTSDHVDGDAHAKSSSTDKCPSDITMNTLVDSQASITAVPPVSRDIDPEQPKGPAEMEAVTVVWTQGWLVGAYAAIMLISFINSLQQQANYSWRPYVTSAFQQHGLTAMTDIVANIVGGVSKLPLAKFIDLVGRPQGFLLCLACIVISLLLMALCQNVQTFCAAQVIYWSGMNGVDYVFNIFIADTSLMQNRLIWMAFTGFPYIINTFAGPAVGQAYLDRLNWRWGYITFVILTPLFSLAFWLVFFLMGRRAKKMGVIKREKIGRTVLQSIRFWCIEFDVIGILLICSGFSLVLLCWPLVKYQANGFASALFLCMLIVGLFFIGLFVVWERFFAPKTFFPFHLMKNRSVVAACLLGGNSWIAFYSYKMMYSSYLQVVFQLSVSKAGYITNIFNIVSCTWAILISFVMKYTDTFKWGGMIAVPVQILMTGLLVYLRAPGTSIALLVMVEVFNAMASAMLLNVEQIAIMLAVPHEEVAVGFALLNVITAVGGAVGQSIGATVWSQVVRSKIEQYLPDTSKGRAKEIYSDITIQLALPWGSPEREAVVMAFADAQKVMLIIGTCALVPCLIWVAMLKDSRMSLGNTRKGLQA</sequence>
<dbReference type="PANTHER" id="PTHR23501">
    <property type="entry name" value="MAJOR FACILITATOR SUPERFAMILY"/>
    <property type="match status" value="1"/>
</dbReference>
<dbReference type="Gene3D" id="1.20.1250.20">
    <property type="entry name" value="MFS general substrate transporter like domains"/>
    <property type="match status" value="2"/>
</dbReference>
<evidence type="ECO:0000256" key="4">
    <source>
        <dbReference type="ARBA" id="ARBA00023136"/>
    </source>
</evidence>
<dbReference type="Pfam" id="PF07690">
    <property type="entry name" value="MFS_1"/>
    <property type="match status" value="1"/>
</dbReference>
<keyword evidence="3" id="KW-1133">Transmembrane helix</keyword>
<evidence type="ECO:0000256" key="3">
    <source>
        <dbReference type="ARBA" id="ARBA00022989"/>
    </source>
</evidence>
<dbReference type="SUPFAM" id="SSF103473">
    <property type="entry name" value="MFS general substrate transporter"/>
    <property type="match status" value="1"/>
</dbReference>
<name>A0A2W1GEZ5_9PLEO</name>
<keyword evidence="4" id="KW-0472">Membrane</keyword>
<gene>
    <name evidence="5" type="ORF">PtrM4_090290</name>
</gene>
<comment type="subcellular location">
    <subcellularLocation>
        <location evidence="1">Membrane</location>
        <topology evidence="1">Multi-pass membrane protein</topology>
    </subcellularLocation>
</comment>
<dbReference type="AlphaFoldDB" id="A0A2W1GEZ5"/>
<dbReference type="GeneID" id="6342464"/>
<organism evidence="5 6">
    <name type="scientific">Pyrenophora tritici-repentis</name>
    <dbReference type="NCBI Taxonomy" id="45151"/>
    <lineage>
        <taxon>Eukaryota</taxon>
        <taxon>Fungi</taxon>
        <taxon>Dikarya</taxon>
        <taxon>Ascomycota</taxon>
        <taxon>Pezizomycotina</taxon>
        <taxon>Dothideomycetes</taxon>
        <taxon>Pleosporomycetidae</taxon>
        <taxon>Pleosporales</taxon>
        <taxon>Pleosporineae</taxon>
        <taxon>Pleosporaceae</taxon>
        <taxon>Pyrenophora</taxon>
    </lineage>
</organism>
<evidence type="ECO:0000313" key="6">
    <source>
        <dbReference type="Proteomes" id="UP000245464"/>
    </source>
</evidence>
<reference evidence="5" key="1">
    <citation type="journal article" date="2018" name="BMC Genomics">
        <title>Comparative genomics of the wheat fungal pathogen Pyrenophora tritici-repentis reveals chromosomal variations and genome plasticity.</title>
        <authorList>
            <person name="Moolhuijzen P."/>
            <person name="See P.T."/>
            <person name="Hane J.K."/>
            <person name="Shi G."/>
            <person name="Liu Z."/>
            <person name="Oliver R.P."/>
            <person name="Moffat C.S."/>
        </authorList>
    </citation>
    <scope>NUCLEOTIDE SEQUENCE [LARGE SCALE GENOMIC DNA]</scope>
    <source>
        <strain evidence="5">M4</strain>
    </source>
</reference>
<dbReference type="GO" id="GO:0005886">
    <property type="term" value="C:plasma membrane"/>
    <property type="evidence" value="ECO:0007669"/>
    <property type="project" value="TreeGrafter"/>
</dbReference>
<dbReference type="EMBL" id="NQIK02000004">
    <property type="protein sequence ID" value="KAF7571529.1"/>
    <property type="molecule type" value="Genomic_DNA"/>
</dbReference>